<keyword evidence="1" id="KW-1133">Transmembrane helix</keyword>
<organism evidence="2 3">
    <name type="scientific">Rathayibacter toxicus</name>
    <dbReference type="NCBI Taxonomy" id="145458"/>
    <lineage>
        <taxon>Bacteria</taxon>
        <taxon>Bacillati</taxon>
        <taxon>Actinomycetota</taxon>
        <taxon>Actinomycetes</taxon>
        <taxon>Micrococcales</taxon>
        <taxon>Microbacteriaceae</taxon>
        <taxon>Rathayibacter</taxon>
    </lineage>
</organism>
<feature type="transmembrane region" description="Helical" evidence="1">
    <location>
        <begin position="45"/>
        <end position="70"/>
    </location>
</feature>
<dbReference type="GeneID" id="93667715"/>
<dbReference type="EMBL" id="PSWU01000004">
    <property type="protein sequence ID" value="PPI16390.1"/>
    <property type="molecule type" value="Genomic_DNA"/>
</dbReference>
<comment type="caution">
    <text evidence="2">The sequence shown here is derived from an EMBL/GenBank/DDBJ whole genome shotgun (WGS) entry which is preliminary data.</text>
</comment>
<keyword evidence="1" id="KW-0812">Transmembrane</keyword>
<evidence type="ECO:0000313" key="3">
    <source>
        <dbReference type="Proteomes" id="UP000237966"/>
    </source>
</evidence>
<sequence>MTRQSSSVGELPHAAEQWPQSAKVRINLTRVGAVDYDAFMLALELFYLGLLGLASIAIAWVSGVVVYKLYRGQS</sequence>
<accession>A0A2S5Y8Y6</accession>
<gene>
    <name evidence="2" type="ORF">C5C51_03025</name>
</gene>
<protein>
    <submittedName>
        <fullName evidence="2">Uncharacterized protein</fullName>
    </submittedName>
</protein>
<reference evidence="2 3" key="1">
    <citation type="submission" date="2018-02" db="EMBL/GenBank/DDBJ databases">
        <title>Bacteriophage NCPPB3778 and a type I-E CRISPR drive the evolution of the US Biological Select Agent, Rathayibacter toxicus.</title>
        <authorList>
            <person name="Davis E.W.II."/>
            <person name="Tabima J.F."/>
            <person name="Weisberg A.J."/>
            <person name="Lopes L.D."/>
            <person name="Wiseman M.S."/>
            <person name="Wiseman M.S."/>
            <person name="Pupko T."/>
            <person name="Belcher M.S."/>
            <person name="Sechler A.J."/>
            <person name="Tancos M.A."/>
            <person name="Schroeder B.K."/>
            <person name="Murray T.D."/>
            <person name="Luster D.G."/>
            <person name="Schneider W.L."/>
            <person name="Rogers E."/>
            <person name="Andreote F.D."/>
            <person name="Grunwald N.J."/>
            <person name="Putnam M.L."/>
            <person name="Chang J.H."/>
        </authorList>
    </citation>
    <scope>NUCLEOTIDE SEQUENCE [LARGE SCALE GENOMIC DNA]</scope>
    <source>
        <strain evidence="2 3">FH99</strain>
    </source>
</reference>
<evidence type="ECO:0000256" key="1">
    <source>
        <dbReference type="SAM" id="Phobius"/>
    </source>
</evidence>
<evidence type="ECO:0000313" key="2">
    <source>
        <dbReference type="EMBL" id="PPI16390.1"/>
    </source>
</evidence>
<name>A0A2S5Y8Y6_9MICO</name>
<proteinExistence type="predicted"/>
<dbReference type="AlphaFoldDB" id="A0A2S5Y8Y6"/>
<dbReference type="RefSeq" id="WP_051210330.1">
    <property type="nucleotide sequence ID" value="NZ_CP010848.1"/>
</dbReference>
<keyword evidence="1" id="KW-0472">Membrane</keyword>
<dbReference type="Proteomes" id="UP000237966">
    <property type="component" value="Unassembled WGS sequence"/>
</dbReference>